<proteinExistence type="predicted"/>
<dbReference type="Proteomes" id="UP000601435">
    <property type="component" value="Unassembled WGS sequence"/>
</dbReference>
<organism evidence="1 2">
    <name type="scientific">Symbiodinium necroappetens</name>
    <dbReference type="NCBI Taxonomy" id="1628268"/>
    <lineage>
        <taxon>Eukaryota</taxon>
        <taxon>Sar</taxon>
        <taxon>Alveolata</taxon>
        <taxon>Dinophyceae</taxon>
        <taxon>Suessiales</taxon>
        <taxon>Symbiodiniaceae</taxon>
        <taxon>Symbiodinium</taxon>
    </lineage>
</organism>
<evidence type="ECO:0000313" key="1">
    <source>
        <dbReference type="EMBL" id="CAE7684153.1"/>
    </source>
</evidence>
<dbReference type="OrthoDB" id="497128at2759"/>
<name>A0A812WQZ0_9DINO</name>
<reference evidence="1" key="1">
    <citation type="submission" date="2021-02" db="EMBL/GenBank/DDBJ databases">
        <authorList>
            <person name="Dougan E. K."/>
            <person name="Rhodes N."/>
            <person name="Thang M."/>
            <person name="Chan C."/>
        </authorList>
    </citation>
    <scope>NUCLEOTIDE SEQUENCE</scope>
</reference>
<protein>
    <submittedName>
        <fullName evidence="1">Uncharacterized protein</fullName>
    </submittedName>
</protein>
<gene>
    <name evidence="1" type="ORF">SNEC2469_LOCUS19692</name>
</gene>
<accession>A0A812WQZ0</accession>
<comment type="caution">
    <text evidence="1">The sequence shown here is derived from an EMBL/GenBank/DDBJ whole genome shotgun (WGS) entry which is preliminary data.</text>
</comment>
<evidence type="ECO:0000313" key="2">
    <source>
        <dbReference type="Proteomes" id="UP000601435"/>
    </source>
</evidence>
<dbReference type="AlphaFoldDB" id="A0A812WQZ0"/>
<keyword evidence="2" id="KW-1185">Reference proteome</keyword>
<sequence>MPAITDNVSFNNIAREWRCKWSADGEKASLKAAQAALEEVLPEIKKVDGLGGNSSRRSFCESAWQLNFAGSVQRVVCGGCLDFKASVGQAGPGSASKATLFSQVVVKLPADKFGDWEKTKFAPEAPPYRGQGEPSGGIRIREAQEAFLGKLKGIEGISIVETQTYTLEEAKMAASRAARVTVAAVALMSTLAFLAPSSPRVAPPAHRGMAPASIGDSDNQGGLQLSASVGFAALLAAAVLRRASITDKVSFDNIAREWRCKWSADDDKASLDAAQEALDSVISDVKSVDGVKSVQRVVCGGCLDFKVVVKLPADKFGDWENAGFAPEEAFLDKLKAIDGISTVETQTYTLEEV</sequence>
<dbReference type="EMBL" id="CAJNJA010033808">
    <property type="protein sequence ID" value="CAE7684153.1"/>
    <property type="molecule type" value="Genomic_DNA"/>
</dbReference>